<keyword evidence="2" id="KW-0560">Oxidoreductase</keyword>
<evidence type="ECO:0000256" key="4">
    <source>
        <dbReference type="RuleBase" id="RU000363"/>
    </source>
</evidence>
<dbReference type="PRINTS" id="PR00081">
    <property type="entry name" value="GDHRDH"/>
</dbReference>
<reference evidence="6 7" key="1">
    <citation type="journal article" date="2011" name="Science">
        <title>The ecoresponsive genome of Daphnia pulex.</title>
        <authorList>
            <person name="Colbourne J.K."/>
            <person name="Pfrender M.E."/>
            <person name="Gilbert D."/>
            <person name="Thomas W.K."/>
            <person name="Tucker A."/>
            <person name="Oakley T.H."/>
            <person name="Tokishita S."/>
            <person name="Aerts A."/>
            <person name="Arnold G.J."/>
            <person name="Basu M.K."/>
            <person name="Bauer D.J."/>
            <person name="Caceres C.E."/>
            <person name="Carmel L."/>
            <person name="Casola C."/>
            <person name="Choi J.H."/>
            <person name="Detter J.C."/>
            <person name="Dong Q."/>
            <person name="Dusheyko S."/>
            <person name="Eads B.D."/>
            <person name="Frohlich T."/>
            <person name="Geiler-Samerotte K.A."/>
            <person name="Gerlach D."/>
            <person name="Hatcher P."/>
            <person name="Jogdeo S."/>
            <person name="Krijgsveld J."/>
            <person name="Kriventseva E.V."/>
            <person name="Kultz D."/>
            <person name="Laforsch C."/>
            <person name="Lindquist E."/>
            <person name="Lopez J."/>
            <person name="Manak J.R."/>
            <person name="Muller J."/>
            <person name="Pangilinan J."/>
            <person name="Patwardhan R.P."/>
            <person name="Pitluck S."/>
            <person name="Pritham E.J."/>
            <person name="Rechtsteiner A."/>
            <person name="Rho M."/>
            <person name="Rogozin I.B."/>
            <person name="Sakarya O."/>
            <person name="Salamov A."/>
            <person name="Schaack S."/>
            <person name="Shapiro H."/>
            <person name="Shiga Y."/>
            <person name="Skalitzky C."/>
            <person name="Smith Z."/>
            <person name="Souvorov A."/>
            <person name="Sung W."/>
            <person name="Tang Z."/>
            <person name="Tsuchiya D."/>
            <person name="Tu H."/>
            <person name="Vos H."/>
            <person name="Wang M."/>
            <person name="Wolf Y.I."/>
            <person name="Yamagata H."/>
            <person name="Yamada T."/>
            <person name="Ye Y."/>
            <person name="Shaw J.R."/>
            <person name="Andrews J."/>
            <person name="Crease T.J."/>
            <person name="Tang H."/>
            <person name="Lucas S.M."/>
            <person name="Robertson H.M."/>
            <person name="Bork P."/>
            <person name="Koonin E.V."/>
            <person name="Zdobnov E.M."/>
            <person name="Grigoriev I.V."/>
            <person name="Lynch M."/>
            <person name="Boore J.L."/>
        </authorList>
    </citation>
    <scope>NUCLEOTIDE SEQUENCE [LARGE SCALE GENOMIC DNA]</scope>
</reference>
<evidence type="ECO:0000313" key="7">
    <source>
        <dbReference type="Proteomes" id="UP000000305"/>
    </source>
</evidence>
<dbReference type="HOGENOM" id="CLU_010194_2_5_1"/>
<keyword evidence="7" id="KW-1185">Reference proteome</keyword>
<dbReference type="PANTHER" id="PTHR24322">
    <property type="entry name" value="PKSB"/>
    <property type="match status" value="1"/>
</dbReference>
<dbReference type="GO" id="GO:0005811">
    <property type="term" value="C:lipid droplet"/>
    <property type="evidence" value="ECO:0000318"/>
    <property type="project" value="GO_Central"/>
</dbReference>
<protein>
    <submittedName>
        <fullName evidence="6">Uncharacterized protein</fullName>
    </submittedName>
</protein>
<dbReference type="OMA" id="MWFIICS"/>
<gene>
    <name evidence="6" type="ORF">DAPPUDRAFT_328312</name>
</gene>
<dbReference type="InterPro" id="IPR036291">
    <property type="entry name" value="NAD(P)-bd_dom_sf"/>
</dbReference>
<keyword evidence="5" id="KW-1133">Transmembrane helix</keyword>
<dbReference type="KEGG" id="dpx:DAPPUDRAFT_328312"/>
<dbReference type="PhylomeDB" id="E9HCT3"/>
<dbReference type="Gene3D" id="3.40.50.720">
    <property type="entry name" value="NAD(P)-binding Rossmann-like Domain"/>
    <property type="match status" value="1"/>
</dbReference>
<dbReference type="Proteomes" id="UP000000305">
    <property type="component" value="Unassembled WGS sequence"/>
</dbReference>
<keyword evidence="3" id="KW-0520">NAD</keyword>
<organism evidence="6 7">
    <name type="scientific">Daphnia pulex</name>
    <name type="common">Water flea</name>
    <dbReference type="NCBI Taxonomy" id="6669"/>
    <lineage>
        <taxon>Eukaryota</taxon>
        <taxon>Metazoa</taxon>
        <taxon>Ecdysozoa</taxon>
        <taxon>Arthropoda</taxon>
        <taxon>Crustacea</taxon>
        <taxon>Branchiopoda</taxon>
        <taxon>Diplostraca</taxon>
        <taxon>Cladocera</taxon>
        <taxon>Anomopoda</taxon>
        <taxon>Daphniidae</taxon>
        <taxon>Daphnia</taxon>
    </lineage>
</organism>
<evidence type="ECO:0000313" key="6">
    <source>
        <dbReference type="EMBL" id="EFX70403.1"/>
    </source>
</evidence>
<evidence type="ECO:0000256" key="2">
    <source>
        <dbReference type="ARBA" id="ARBA00023002"/>
    </source>
</evidence>
<dbReference type="PRINTS" id="PR00080">
    <property type="entry name" value="SDRFAMILY"/>
</dbReference>
<dbReference type="AlphaFoldDB" id="E9HCT3"/>
<dbReference type="eggNOG" id="KOG1201">
    <property type="taxonomic scope" value="Eukaryota"/>
</dbReference>
<dbReference type="PANTHER" id="PTHR24322:SF748">
    <property type="entry name" value="FI23927P1-RELATED"/>
    <property type="match status" value="1"/>
</dbReference>
<comment type="similarity">
    <text evidence="1 4">Belongs to the short-chain dehydrogenases/reductases (SDR) family.</text>
</comment>
<accession>E9HCT3</accession>
<evidence type="ECO:0000256" key="5">
    <source>
        <dbReference type="SAM" id="Phobius"/>
    </source>
</evidence>
<dbReference type="InterPro" id="IPR002347">
    <property type="entry name" value="SDR_fam"/>
</dbReference>
<evidence type="ECO:0000256" key="1">
    <source>
        <dbReference type="ARBA" id="ARBA00006484"/>
    </source>
</evidence>
<dbReference type="STRING" id="6669.E9HCT3"/>
<keyword evidence="5" id="KW-0472">Membrane</keyword>
<name>E9HCT3_DAPPU</name>
<dbReference type="CDD" id="cd05339">
    <property type="entry name" value="17beta-HSDXI-like_SDR_c"/>
    <property type="match status" value="1"/>
</dbReference>
<proteinExistence type="inferred from homology"/>
<dbReference type="GO" id="GO:0016616">
    <property type="term" value="F:oxidoreductase activity, acting on the CH-OH group of donors, NAD or NADP as acceptor"/>
    <property type="evidence" value="ECO:0000318"/>
    <property type="project" value="GO_Central"/>
</dbReference>
<keyword evidence="5" id="KW-0812">Transmembrane</keyword>
<evidence type="ECO:0000256" key="3">
    <source>
        <dbReference type="ARBA" id="ARBA00023027"/>
    </source>
</evidence>
<dbReference type="SUPFAM" id="SSF51735">
    <property type="entry name" value="NAD(P)-binding Rossmann-fold domains"/>
    <property type="match status" value="1"/>
</dbReference>
<dbReference type="FunFam" id="3.40.50.720:FF:000202">
    <property type="entry name" value="Short-chain dehydrogenase/reductase family 16C member 6"/>
    <property type="match status" value="1"/>
</dbReference>
<feature type="transmembrane region" description="Helical" evidence="5">
    <location>
        <begin position="7"/>
        <end position="27"/>
    </location>
</feature>
<sequence length="304" mass="33493">MGKIIDLVYDVAMIFYYVIRAIFVPWIPIKYRSKDISGQIALVTGAGGGIGRLLAVGLSKEGCKVVCWDVAKQANEETVRLIHMLKGQACAYQVDLSKREEVYQMAQRVKREVGIVSILVNNAGVVSGKVLLDCSDEQIQRTFDVNVLAHFWTVKSFLPDMIKQDLGHIVTVASLAGLNGSDRLVDYCSSKFAAVGFDESLRTELAVYGRNGIKTTVVCPYLVNTPLFAGAKSKVVPALEPEDVALAAINSILTDEEVCVVPRYVSFLTTLRKMFPVKAQLVAHRALRLGEVMNTFEVTKPKYN</sequence>
<dbReference type="InParanoid" id="E9HCT3"/>
<dbReference type="FunCoup" id="E9HCT3">
    <property type="interactions" value="157"/>
</dbReference>
<dbReference type="EMBL" id="GL732621">
    <property type="protein sequence ID" value="EFX70403.1"/>
    <property type="molecule type" value="Genomic_DNA"/>
</dbReference>
<dbReference type="Pfam" id="PF00106">
    <property type="entry name" value="adh_short"/>
    <property type="match status" value="1"/>
</dbReference>
<dbReference type="OrthoDB" id="10253736at2759"/>